<dbReference type="SUPFAM" id="SSF50978">
    <property type="entry name" value="WD40 repeat-like"/>
    <property type="match status" value="1"/>
</dbReference>
<dbReference type="Pfam" id="PF00400">
    <property type="entry name" value="WD40"/>
    <property type="match status" value="3"/>
</dbReference>
<evidence type="ECO:0000256" key="5">
    <source>
        <dbReference type="SAM" id="MobiDB-lite"/>
    </source>
</evidence>
<dbReference type="InterPro" id="IPR019775">
    <property type="entry name" value="WD40_repeat_CS"/>
</dbReference>
<dbReference type="Gene3D" id="2.130.10.10">
    <property type="entry name" value="YVTN repeat-like/Quinoprotein amine dehydrogenase"/>
    <property type="match status" value="2"/>
</dbReference>
<feature type="compositionally biased region" description="Low complexity" evidence="5">
    <location>
        <begin position="455"/>
        <end position="464"/>
    </location>
</feature>
<dbReference type="EMBL" id="VLTN01000026">
    <property type="protein sequence ID" value="KAA0151583.1"/>
    <property type="molecule type" value="Genomic_DNA"/>
</dbReference>
<dbReference type="InterPro" id="IPR039328">
    <property type="entry name" value="WDR89"/>
</dbReference>
<evidence type="ECO:0000313" key="8">
    <source>
        <dbReference type="Proteomes" id="UP000323011"/>
    </source>
</evidence>
<dbReference type="InterPro" id="IPR036322">
    <property type="entry name" value="WD40_repeat_dom_sf"/>
</dbReference>
<dbReference type="PROSITE" id="PS50110">
    <property type="entry name" value="RESPONSE_REGULATORY"/>
    <property type="match status" value="1"/>
</dbReference>
<dbReference type="PROSITE" id="PS00678">
    <property type="entry name" value="WD_REPEATS_1"/>
    <property type="match status" value="1"/>
</dbReference>
<dbReference type="InterPro" id="IPR011006">
    <property type="entry name" value="CheY-like_superfamily"/>
</dbReference>
<dbReference type="PANTHER" id="PTHR22889:SF0">
    <property type="entry name" value="WD REPEAT-CONTAINING PROTEIN 89"/>
    <property type="match status" value="1"/>
</dbReference>
<feature type="region of interest" description="Disordered" evidence="5">
    <location>
        <begin position="438"/>
        <end position="464"/>
    </location>
</feature>
<evidence type="ECO:0000256" key="1">
    <source>
        <dbReference type="ARBA" id="ARBA00022574"/>
    </source>
</evidence>
<dbReference type="Gene3D" id="3.40.50.2300">
    <property type="match status" value="1"/>
</dbReference>
<organism evidence="7 8">
    <name type="scientific">Cafeteria roenbergensis</name>
    <name type="common">Marine flagellate</name>
    <dbReference type="NCBI Taxonomy" id="33653"/>
    <lineage>
        <taxon>Eukaryota</taxon>
        <taxon>Sar</taxon>
        <taxon>Stramenopiles</taxon>
        <taxon>Bigyra</taxon>
        <taxon>Opalozoa</taxon>
        <taxon>Bicosoecida</taxon>
        <taxon>Cafeteriaceae</taxon>
        <taxon>Cafeteria</taxon>
    </lineage>
</organism>
<dbReference type="PROSITE" id="PS50082">
    <property type="entry name" value="WD_REPEATS_2"/>
    <property type="match status" value="1"/>
</dbReference>
<keyword evidence="8" id="KW-1185">Reference proteome</keyword>
<evidence type="ECO:0000256" key="3">
    <source>
        <dbReference type="PROSITE-ProRule" id="PRU00169"/>
    </source>
</evidence>
<dbReference type="Proteomes" id="UP000323011">
    <property type="component" value="Unassembled WGS sequence"/>
</dbReference>
<comment type="caution">
    <text evidence="7">The sequence shown here is derived from an EMBL/GenBank/DDBJ whole genome shotgun (WGS) entry which is preliminary data.</text>
</comment>
<dbReference type="OMA" id="YHEKTDK"/>
<sequence>MPVMDGFGFLDALLRYRTSSDPVERAMSSVRVEGCTGNAVDEIREGFMRRGAVGVMTKPVHRETIVAAVLRAVKSAERHGASAASMAKRDGKSYSATGGPSAAPAVAAALSDGAVRVMHVSSAGLTGAAVLRGHAAAVSCVTFHGDAPGALLSAGADSTVRAWDLRSRAAVFRAALPGPCAAIAARGHLIAAAADTDVVFLDDRKPTAPLGSYTETHAEPVTCVALGGPSGAHAITGSEDGMVALFDTSIATEDDALMSVLPMPGRQHVRACGFFGAGDGGAWGVSATSDLVLWSLASADVVASFPDLPGACRRAGLACDTLLGCHFDAASGALTCAGSAHDSGAVAVMNVRRDAAEPVGQLAAAPPSGHSDSVRCIDWIAAAAAGGGAAAGAGALSGCVTGGEDGRVCLWGSGFAPAGGASAAAAAPAFVVDAVTPSDAGAHRKGKSSLRGKLAARAAAARRR</sequence>
<feature type="repeat" description="WD" evidence="4">
    <location>
        <begin position="131"/>
        <end position="173"/>
    </location>
</feature>
<dbReference type="InterPro" id="IPR001789">
    <property type="entry name" value="Sig_transdc_resp-reg_receiver"/>
</dbReference>
<gene>
    <name evidence="7" type="ORF">FNF29_04507</name>
</gene>
<protein>
    <recommendedName>
        <fullName evidence="6">Response regulatory domain-containing protein</fullName>
    </recommendedName>
</protein>
<dbReference type="PANTHER" id="PTHR22889">
    <property type="entry name" value="WD REPEAT-CONTAINING PROTEIN 89"/>
    <property type="match status" value="1"/>
</dbReference>
<reference evidence="7 8" key="1">
    <citation type="submission" date="2019-07" db="EMBL/GenBank/DDBJ databases">
        <title>Genomes of Cafeteria roenbergensis.</title>
        <authorList>
            <person name="Fischer M.G."/>
            <person name="Hackl T."/>
            <person name="Roman M."/>
        </authorList>
    </citation>
    <scope>NUCLEOTIDE SEQUENCE [LARGE SCALE GENOMIC DNA]</scope>
    <source>
        <strain evidence="7 8">BVI</strain>
    </source>
</reference>
<evidence type="ECO:0000256" key="2">
    <source>
        <dbReference type="ARBA" id="ARBA00022737"/>
    </source>
</evidence>
<keyword evidence="1 4" id="KW-0853">WD repeat</keyword>
<evidence type="ECO:0000313" key="7">
    <source>
        <dbReference type="EMBL" id="KAA0151583.1"/>
    </source>
</evidence>
<feature type="domain" description="Response regulatory" evidence="6">
    <location>
        <begin position="1"/>
        <end position="73"/>
    </location>
</feature>
<dbReference type="SUPFAM" id="SSF52172">
    <property type="entry name" value="CheY-like"/>
    <property type="match status" value="1"/>
</dbReference>
<evidence type="ECO:0000259" key="6">
    <source>
        <dbReference type="PROSITE" id="PS50110"/>
    </source>
</evidence>
<evidence type="ECO:0000256" key="4">
    <source>
        <dbReference type="PROSITE-ProRule" id="PRU00221"/>
    </source>
</evidence>
<dbReference type="GO" id="GO:0000160">
    <property type="term" value="P:phosphorelay signal transduction system"/>
    <property type="evidence" value="ECO:0007669"/>
    <property type="project" value="InterPro"/>
</dbReference>
<keyword evidence="2" id="KW-0677">Repeat</keyword>
<dbReference type="InterPro" id="IPR015943">
    <property type="entry name" value="WD40/YVTN_repeat-like_dom_sf"/>
</dbReference>
<comment type="caution">
    <text evidence="3">Lacks conserved residue(s) required for the propagation of feature annotation.</text>
</comment>
<dbReference type="PROSITE" id="PS50294">
    <property type="entry name" value="WD_REPEATS_REGION"/>
    <property type="match status" value="1"/>
</dbReference>
<accession>A0A5A8CEU7</accession>
<dbReference type="SMART" id="SM00320">
    <property type="entry name" value="WD40"/>
    <property type="match status" value="3"/>
</dbReference>
<dbReference type="AlphaFoldDB" id="A0A5A8CEU7"/>
<proteinExistence type="predicted"/>
<dbReference type="InterPro" id="IPR001680">
    <property type="entry name" value="WD40_rpt"/>
</dbReference>
<name>A0A5A8CEU7_CAFRO</name>